<evidence type="ECO:0008006" key="3">
    <source>
        <dbReference type="Google" id="ProtNLM"/>
    </source>
</evidence>
<dbReference type="RefSeq" id="WP_090086956.1">
    <property type="nucleotide sequence ID" value="NZ_FOMR01000013.1"/>
</dbReference>
<proteinExistence type="predicted"/>
<dbReference type="AlphaFoldDB" id="A0A1I1ZQV0"/>
<dbReference type="STRING" id="640948.SAMN05216238_11333"/>
<evidence type="ECO:0000313" key="2">
    <source>
        <dbReference type="Proteomes" id="UP000199474"/>
    </source>
</evidence>
<name>A0A1I1ZQV0_9BACI</name>
<accession>A0A1I1ZQV0</accession>
<dbReference type="EMBL" id="FOMR01000013">
    <property type="protein sequence ID" value="SFE34087.1"/>
    <property type="molecule type" value="Genomic_DNA"/>
</dbReference>
<organism evidence="1 2">
    <name type="scientific">Lentibacillus persicus</name>
    <dbReference type="NCBI Taxonomy" id="640948"/>
    <lineage>
        <taxon>Bacteria</taxon>
        <taxon>Bacillati</taxon>
        <taxon>Bacillota</taxon>
        <taxon>Bacilli</taxon>
        <taxon>Bacillales</taxon>
        <taxon>Bacillaceae</taxon>
        <taxon>Lentibacillus</taxon>
    </lineage>
</organism>
<sequence length="101" mass="11956">MVKLITVERAKKEIQRLQHFIDLVESYESDTLNKWIIKEYAYTNSIKKVVEKANSESFTVKGEPLSREYAVSVINGKANDELHRILRRGYRLKIKPNKRKY</sequence>
<keyword evidence="2" id="KW-1185">Reference proteome</keyword>
<reference evidence="2" key="1">
    <citation type="submission" date="2016-10" db="EMBL/GenBank/DDBJ databases">
        <authorList>
            <person name="Varghese N."/>
            <person name="Submissions S."/>
        </authorList>
    </citation>
    <scope>NUCLEOTIDE SEQUENCE [LARGE SCALE GENOMIC DNA]</scope>
    <source>
        <strain evidence="2">DSM 22530</strain>
    </source>
</reference>
<evidence type="ECO:0000313" key="1">
    <source>
        <dbReference type="EMBL" id="SFE34087.1"/>
    </source>
</evidence>
<dbReference type="Proteomes" id="UP000199474">
    <property type="component" value="Unassembled WGS sequence"/>
</dbReference>
<gene>
    <name evidence="1" type="ORF">SAMN05216238_11333</name>
</gene>
<protein>
    <recommendedName>
        <fullName evidence="3">Phage protein</fullName>
    </recommendedName>
</protein>